<feature type="transmembrane region" description="Helical" evidence="1">
    <location>
        <begin position="7"/>
        <end position="26"/>
    </location>
</feature>
<keyword evidence="3" id="KW-1185">Reference proteome</keyword>
<keyword evidence="1" id="KW-0472">Membrane</keyword>
<protein>
    <submittedName>
        <fullName evidence="2">Uncharacterized protein</fullName>
    </submittedName>
</protein>
<evidence type="ECO:0000256" key="1">
    <source>
        <dbReference type="SAM" id="Phobius"/>
    </source>
</evidence>
<gene>
    <name evidence="2" type="ORF">D9V28_08750</name>
</gene>
<organism evidence="2 3">
    <name type="scientific">Mycetocola zhadangensis</name>
    <dbReference type="NCBI Taxonomy" id="1164595"/>
    <lineage>
        <taxon>Bacteria</taxon>
        <taxon>Bacillati</taxon>
        <taxon>Actinomycetota</taxon>
        <taxon>Actinomycetes</taxon>
        <taxon>Micrococcales</taxon>
        <taxon>Microbacteriaceae</taxon>
        <taxon>Mycetocola</taxon>
    </lineage>
</organism>
<reference evidence="2 3" key="1">
    <citation type="submission" date="2018-10" db="EMBL/GenBank/DDBJ databases">
        <authorList>
            <person name="Li J."/>
        </authorList>
    </citation>
    <scope>NUCLEOTIDE SEQUENCE [LARGE SCALE GENOMIC DNA]</scope>
    <source>
        <strain evidence="2 3">ZD1-4</strain>
    </source>
</reference>
<evidence type="ECO:0000313" key="3">
    <source>
        <dbReference type="Proteomes" id="UP000282460"/>
    </source>
</evidence>
<name>A0A3L7J700_9MICO</name>
<dbReference type="EMBL" id="RCWJ01000002">
    <property type="protein sequence ID" value="RLQ84282.1"/>
    <property type="molecule type" value="Genomic_DNA"/>
</dbReference>
<proteinExistence type="predicted"/>
<feature type="transmembrane region" description="Helical" evidence="1">
    <location>
        <begin position="80"/>
        <end position="102"/>
    </location>
</feature>
<sequence length="109" mass="11526">MQKSTAIVAFVAGLLTFPAMLLFNYWTGLRNPDFFCQIVASHPPEALLEGEISGEPSLVPLGITCQFPAPGGGYISVQPAWTVTVIAASGIALMITGVVLFARSRSSKI</sequence>
<dbReference type="AlphaFoldDB" id="A0A3L7J700"/>
<accession>A0A3L7J700</accession>
<evidence type="ECO:0000313" key="2">
    <source>
        <dbReference type="EMBL" id="RLQ84282.1"/>
    </source>
</evidence>
<dbReference type="Proteomes" id="UP000282460">
    <property type="component" value="Unassembled WGS sequence"/>
</dbReference>
<keyword evidence="1" id="KW-1133">Transmembrane helix</keyword>
<keyword evidence="1" id="KW-0812">Transmembrane</keyword>
<dbReference type="RefSeq" id="WP_121659328.1">
    <property type="nucleotide sequence ID" value="NZ_BMEK01000002.1"/>
</dbReference>
<comment type="caution">
    <text evidence="2">The sequence shown here is derived from an EMBL/GenBank/DDBJ whole genome shotgun (WGS) entry which is preliminary data.</text>
</comment>